<keyword evidence="3" id="KW-1185">Reference proteome</keyword>
<reference evidence="2 3" key="1">
    <citation type="submission" date="2017-04" db="EMBL/GenBank/DDBJ databases">
        <authorList>
            <person name="Afonso C.L."/>
            <person name="Miller P.J."/>
            <person name="Scott M.A."/>
            <person name="Spackman E."/>
            <person name="Goraichik I."/>
            <person name="Dimitrov K.M."/>
            <person name="Suarez D.L."/>
            <person name="Swayne D.E."/>
        </authorList>
    </citation>
    <scope>NUCLEOTIDE SEQUENCE [LARGE SCALE GENOMIC DNA]</scope>
    <source>
        <strain evidence="2 3">KR-140</strain>
    </source>
</reference>
<protein>
    <submittedName>
        <fullName evidence="2">Short C-terminal domain-containing protein</fullName>
    </submittedName>
</protein>
<keyword evidence="1" id="KW-0472">Membrane</keyword>
<sequence>MNHEKAFAEFDRNRGNFAATWNWGSFALGPIWYLSNGMPAKAGIYTAAALTLIALSGGALALPVWIAFGLLGYYDLYLLQHRNTPLWGRLPSALAHPFSGAQPAANFEMRFRVLKESHDKGLLDGVEFEEKRGQLLKRLEHEEKLQQLEKALQAGVFTQEEYDVKVQQYLGS</sequence>
<feature type="transmembrane region" description="Helical" evidence="1">
    <location>
        <begin position="44"/>
        <end position="74"/>
    </location>
</feature>
<dbReference type="AlphaFoldDB" id="A0A1W1UTC8"/>
<evidence type="ECO:0000313" key="3">
    <source>
        <dbReference type="Proteomes" id="UP000192582"/>
    </source>
</evidence>
<evidence type="ECO:0000313" key="2">
    <source>
        <dbReference type="EMBL" id="SMB84357.1"/>
    </source>
</evidence>
<dbReference type="RefSeq" id="WP_084046792.1">
    <property type="nucleotide sequence ID" value="NZ_FWWU01000007.1"/>
</dbReference>
<keyword evidence="1" id="KW-0812">Transmembrane</keyword>
<dbReference type="Proteomes" id="UP000192582">
    <property type="component" value="Unassembled WGS sequence"/>
</dbReference>
<dbReference type="EMBL" id="FWWU01000007">
    <property type="protein sequence ID" value="SMB84357.1"/>
    <property type="molecule type" value="Genomic_DNA"/>
</dbReference>
<proteinExistence type="predicted"/>
<evidence type="ECO:0000256" key="1">
    <source>
        <dbReference type="SAM" id="Phobius"/>
    </source>
</evidence>
<dbReference type="STRING" id="695939.SAMN00790413_05099"/>
<organism evidence="2 3">
    <name type="scientific">Deinococcus hopiensis KR-140</name>
    <dbReference type="NCBI Taxonomy" id="695939"/>
    <lineage>
        <taxon>Bacteria</taxon>
        <taxon>Thermotogati</taxon>
        <taxon>Deinococcota</taxon>
        <taxon>Deinococci</taxon>
        <taxon>Deinococcales</taxon>
        <taxon>Deinococcaceae</taxon>
        <taxon>Deinococcus</taxon>
    </lineage>
</organism>
<keyword evidence="1" id="KW-1133">Transmembrane helix</keyword>
<gene>
    <name evidence="2" type="ORF">SAMN00790413_05099</name>
</gene>
<name>A0A1W1UTC8_9DEIO</name>
<accession>A0A1W1UTC8</accession>